<dbReference type="GO" id="GO:0030943">
    <property type="term" value="F:mitochondrion targeting sequence binding"/>
    <property type="evidence" value="ECO:0007669"/>
    <property type="project" value="TreeGrafter"/>
</dbReference>
<keyword evidence="6" id="KW-1133">Transmembrane helix</keyword>
<organism evidence="11 12">
    <name type="scientific">Phlebiopsis gigantea (strain 11061_1 CR5-6)</name>
    <name type="common">White-rot fungus</name>
    <name type="synonym">Peniophora gigantea</name>
    <dbReference type="NCBI Taxonomy" id="745531"/>
    <lineage>
        <taxon>Eukaryota</taxon>
        <taxon>Fungi</taxon>
        <taxon>Dikarya</taxon>
        <taxon>Basidiomycota</taxon>
        <taxon>Agaricomycotina</taxon>
        <taxon>Agaricomycetes</taxon>
        <taxon>Polyporales</taxon>
        <taxon>Phanerochaetaceae</taxon>
        <taxon>Phlebiopsis</taxon>
    </lineage>
</organism>
<dbReference type="EMBL" id="KN840604">
    <property type="protein sequence ID" value="KIP03701.1"/>
    <property type="molecule type" value="Genomic_DNA"/>
</dbReference>
<dbReference type="GO" id="GO:0045039">
    <property type="term" value="P:protein insertion into mitochondrial inner membrane"/>
    <property type="evidence" value="ECO:0007669"/>
    <property type="project" value="TreeGrafter"/>
</dbReference>
<protein>
    <recommendedName>
        <fullName evidence="13">Mitochondrial outer membrane translocase receptor TOM70</fullName>
    </recommendedName>
</protein>
<accession>A0A0C3RT28</accession>
<evidence type="ECO:0000256" key="3">
    <source>
        <dbReference type="ARBA" id="ARBA00022737"/>
    </source>
</evidence>
<name>A0A0C3RT28_PHLG1</name>
<feature type="repeat" description="TPR" evidence="10">
    <location>
        <begin position="348"/>
        <end position="381"/>
    </location>
</feature>
<evidence type="ECO:0000256" key="1">
    <source>
        <dbReference type="ARBA" id="ARBA00004572"/>
    </source>
</evidence>
<evidence type="ECO:0000256" key="10">
    <source>
        <dbReference type="PROSITE-ProRule" id="PRU00339"/>
    </source>
</evidence>
<dbReference type="SMART" id="SM00028">
    <property type="entry name" value="TPR"/>
    <property type="match status" value="10"/>
</dbReference>
<dbReference type="InterPro" id="IPR019734">
    <property type="entry name" value="TPR_rpt"/>
</dbReference>
<evidence type="ECO:0000256" key="7">
    <source>
        <dbReference type="ARBA" id="ARBA00023128"/>
    </source>
</evidence>
<dbReference type="PANTHER" id="PTHR46208">
    <property type="entry name" value="MITOCHONDRIAL IMPORT RECEPTOR SUBUNIT TOM70"/>
    <property type="match status" value="1"/>
</dbReference>
<dbReference type="SUPFAM" id="SSF48452">
    <property type="entry name" value="TPR-like"/>
    <property type="match status" value="1"/>
</dbReference>
<keyword evidence="12" id="KW-1185">Reference proteome</keyword>
<evidence type="ECO:0000256" key="8">
    <source>
        <dbReference type="ARBA" id="ARBA00023136"/>
    </source>
</evidence>
<keyword evidence="7" id="KW-0496">Mitochondrion</keyword>
<keyword evidence="8" id="KW-0472">Membrane</keyword>
<evidence type="ECO:0000313" key="11">
    <source>
        <dbReference type="EMBL" id="KIP03701.1"/>
    </source>
</evidence>
<dbReference type="STRING" id="745531.A0A0C3RT28"/>
<keyword evidence="3" id="KW-0677">Repeat</keyword>
<keyword evidence="4" id="KW-1000">Mitochondrion outer membrane</keyword>
<feature type="repeat" description="TPR" evidence="10">
    <location>
        <begin position="246"/>
        <end position="279"/>
    </location>
</feature>
<dbReference type="AlphaFoldDB" id="A0A0C3RT28"/>
<feature type="repeat" description="TPR" evidence="10">
    <location>
        <begin position="422"/>
        <end position="455"/>
    </location>
</feature>
<proteinExistence type="inferred from homology"/>
<dbReference type="PROSITE" id="PS50005">
    <property type="entry name" value="TPR"/>
    <property type="match status" value="5"/>
</dbReference>
<evidence type="ECO:0000256" key="9">
    <source>
        <dbReference type="ARBA" id="ARBA00038030"/>
    </source>
</evidence>
<comment type="similarity">
    <text evidence="9">Belongs to the Tom70 family.</text>
</comment>
<dbReference type="HOGENOM" id="CLU_017516_0_0_1"/>
<dbReference type="GO" id="GO:0008320">
    <property type="term" value="F:protein transmembrane transporter activity"/>
    <property type="evidence" value="ECO:0007669"/>
    <property type="project" value="TreeGrafter"/>
</dbReference>
<dbReference type="PANTHER" id="PTHR46208:SF1">
    <property type="entry name" value="MITOCHONDRIAL IMPORT RECEPTOR SUBUNIT TOM70"/>
    <property type="match status" value="1"/>
</dbReference>
<dbReference type="Proteomes" id="UP000053257">
    <property type="component" value="Unassembled WGS sequence"/>
</dbReference>
<dbReference type="InterPro" id="IPR011990">
    <property type="entry name" value="TPR-like_helical_dom_sf"/>
</dbReference>
<gene>
    <name evidence="11" type="ORF">PHLGIDRAFT_129987</name>
</gene>
<dbReference type="GO" id="GO:0030150">
    <property type="term" value="P:protein import into mitochondrial matrix"/>
    <property type="evidence" value="ECO:0007669"/>
    <property type="project" value="TreeGrafter"/>
</dbReference>
<evidence type="ECO:0000313" key="12">
    <source>
        <dbReference type="Proteomes" id="UP000053257"/>
    </source>
</evidence>
<comment type="subcellular location">
    <subcellularLocation>
        <location evidence="1">Mitochondrion outer membrane</location>
        <topology evidence="1">Single-pass membrane protein</topology>
    </subcellularLocation>
</comment>
<dbReference type="OrthoDB" id="2942533at2759"/>
<dbReference type="Pfam" id="PF13432">
    <property type="entry name" value="TPR_16"/>
    <property type="match status" value="2"/>
</dbReference>
<evidence type="ECO:0000256" key="2">
    <source>
        <dbReference type="ARBA" id="ARBA00022692"/>
    </source>
</evidence>
<sequence length="498" mass="55803">MSEQERSKAASALKSKGNTMYSKRDFTKAATYYTKAIEITPKVEPTYFSNRAACYMNMSPPLTEKVVADCDEALKHDRRYEKALNRRAGALETLGRYEEALRDFTTLTILEQFKKEPTTTAVERVLKKLSEAKAKEILAGRPEGRLPSHTFCSAYFGAFRSRPIPALPENPSAGDERLVDALHALEAQDFIHALSLLNEAFAQEISTDEGKAYALNLRGTFQFLTGNVNGAKDDFEASIEVMPSFSQTWVKLASIYMERGDVPKTFECFEEALKQNKNDPDIFYHRGQVLFIMNKFEEAANDYIKSTELDDNFVFSHIQLAVAQYKSGLLPKGMETFRQTLLKFPGRSEPHNYYGELLLDQGLFPDAVDKFDKAISLEREKPPPMNVLPLVNKGLALFQWKGDIQAAEQCVSEAVTIDSDSEAAVATLAQLKLQQNKIDEAVKLFEKQVELARSEPELVSALTYKYASSAQLQFIRDFPELAVTLSNIAQEIARGGAA</sequence>
<feature type="repeat" description="TPR" evidence="10">
    <location>
        <begin position="10"/>
        <end position="43"/>
    </location>
</feature>
<evidence type="ECO:0000256" key="5">
    <source>
        <dbReference type="ARBA" id="ARBA00022803"/>
    </source>
</evidence>
<evidence type="ECO:0000256" key="6">
    <source>
        <dbReference type="ARBA" id="ARBA00022989"/>
    </source>
</evidence>
<dbReference type="Gene3D" id="1.25.40.10">
    <property type="entry name" value="Tetratricopeptide repeat domain"/>
    <property type="match status" value="2"/>
</dbReference>
<evidence type="ECO:0000256" key="4">
    <source>
        <dbReference type="ARBA" id="ARBA00022787"/>
    </source>
</evidence>
<keyword evidence="5 10" id="KW-0802">TPR repeat</keyword>
<feature type="repeat" description="TPR" evidence="10">
    <location>
        <begin position="280"/>
        <end position="313"/>
    </location>
</feature>
<dbReference type="Pfam" id="PF14559">
    <property type="entry name" value="TPR_19"/>
    <property type="match status" value="1"/>
</dbReference>
<evidence type="ECO:0008006" key="13">
    <source>
        <dbReference type="Google" id="ProtNLM"/>
    </source>
</evidence>
<reference evidence="11 12" key="1">
    <citation type="journal article" date="2014" name="PLoS Genet.">
        <title>Analysis of the Phlebiopsis gigantea genome, transcriptome and secretome provides insight into its pioneer colonization strategies of wood.</title>
        <authorList>
            <person name="Hori C."/>
            <person name="Ishida T."/>
            <person name="Igarashi K."/>
            <person name="Samejima M."/>
            <person name="Suzuki H."/>
            <person name="Master E."/>
            <person name="Ferreira P."/>
            <person name="Ruiz-Duenas F.J."/>
            <person name="Held B."/>
            <person name="Canessa P."/>
            <person name="Larrondo L.F."/>
            <person name="Schmoll M."/>
            <person name="Druzhinina I.S."/>
            <person name="Kubicek C.P."/>
            <person name="Gaskell J.A."/>
            <person name="Kersten P."/>
            <person name="St John F."/>
            <person name="Glasner J."/>
            <person name="Sabat G."/>
            <person name="Splinter BonDurant S."/>
            <person name="Syed K."/>
            <person name="Yadav J."/>
            <person name="Mgbeahuruike A.C."/>
            <person name="Kovalchuk A."/>
            <person name="Asiegbu F.O."/>
            <person name="Lackner G."/>
            <person name="Hoffmeister D."/>
            <person name="Rencoret J."/>
            <person name="Gutierrez A."/>
            <person name="Sun H."/>
            <person name="Lindquist E."/>
            <person name="Barry K."/>
            <person name="Riley R."/>
            <person name="Grigoriev I.V."/>
            <person name="Henrissat B."/>
            <person name="Kues U."/>
            <person name="Berka R.M."/>
            <person name="Martinez A.T."/>
            <person name="Covert S.F."/>
            <person name="Blanchette R.A."/>
            <person name="Cullen D."/>
        </authorList>
    </citation>
    <scope>NUCLEOTIDE SEQUENCE [LARGE SCALE GENOMIC DNA]</scope>
    <source>
        <strain evidence="11 12">11061_1 CR5-6</strain>
    </source>
</reference>
<keyword evidence="2" id="KW-0812">Transmembrane</keyword>
<dbReference type="GO" id="GO:0005741">
    <property type="term" value="C:mitochondrial outer membrane"/>
    <property type="evidence" value="ECO:0007669"/>
    <property type="project" value="UniProtKB-SubCell"/>
</dbReference>